<dbReference type="GO" id="GO:0006508">
    <property type="term" value="P:proteolysis"/>
    <property type="evidence" value="ECO:0007669"/>
    <property type="project" value="InterPro"/>
</dbReference>
<proteinExistence type="predicted"/>
<accession>A0A399SYA3</accession>
<dbReference type="FunFam" id="3.40.50.1820:FF:000003">
    <property type="entry name" value="Dipeptidyl peptidase 4"/>
    <property type="match status" value="1"/>
</dbReference>
<evidence type="ECO:0000313" key="6">
    <source>
        <dbReference type="Proteomes" id="UP000265926"/>
    </source>
</evidence>
<dbReference type="GO" id="GO:0008239">
    <property type="term" value="F:dipeptidyl-peptidase activity"/>
    <property type="evidence" value="ECO:0007669"/>
    <property type="project" value="TreeGrafter"/>
</dbReference>
<feature type="domain" description="Dipeptidylpeptidase IV N-terminal" evidence="4">
    <location>
        <begin position="96"/>
        <end position="453"/>
    </location>
</feature>
<keyword evidence="1" id="KW-0325">Glycoprotein</keyword>
<organism evidence="5 6">
    <name type="scientific">Maribellus luteus</name>
    <dbReference type="NCBI Taxonomy" id="2305463"/>
    <lineage>
        <taxon>Bacteria</taxon>
        <taxon>Pseudomonadati</taxon>
        <taxon>Bacteroidota</taxon>
        <taxon>Bacteroidia</taxon>
        <taxon>Marinilabiliales</taxon>
        <taxon>Prolixibacteraceae</taxon>
        <taxon>Maribellus</taxon>
    </lineage>
</organism>
<dbReference type="Proteomes" id="UP000265926">
    <property type="component" value="Unassembled WGS sequence"/>
</dbReference>
<dbReference type="AlphaFoldDB" id="A0A399SYA3"/>
<dbReference type="Gene3D" id="3.40.50.1820">
    <property type="entry name" value="alpha/beta hydrolase"/>
    <property type="match status" value="1"/>
</dbReference>
<evidence type="ECO:0000259" key="4">
    <source>
        <dbReference type="Pfam" id="PF00930"/>
    </source>
</evidence>
<name>A0A399SYA3_9BACT</name>
<dbReference type="InterPro" id="IPR029058">
    <property type="entry name" value="AB_hydrolase_fold"/>
</dbReference>
<protein>
    <submittedName>
        <fullName evidence="5">S9 family peptidase</fullName>
    </submittedName>
</protein>
<dbReference type="Pfam" id="PF00326">
    <property type="entry name" value="Peptidase_S9"/>
    <property type="match status" value="1"/>
</dbReference>
<gene>
    <name evidence="5" type="ORF">D1614_13370</name>
</gene>
<dbReference type="Pfam" id="PF00930">
    <property type="entry name" value="DPPIV_N"/>
    <property type="match status" value="1"/>
</dbReference>
<comment type="caution">
    <text evidence="5">The sequence shown here is derived from an EMBL/GenBank/DDBJ whole genome shotgun (WGS) entry which is preliminary data.</text>
</comment>
<dbReference type="Gene3D" id="2.140.10.30">
    <property type="entry name" value="Dipeptidylpeptidase IV, N-terminal domain"/>
    <property type="match status" value="1"/>
</dbReference>
<dbReference type="PANTHER" id="PTHR11731:SF193">
    <property type="entry name" value="DIPEPTIDYL PEPTIDASE 9"/>
    <property type="match status" value="1"/>
</dbReference>
<feature type="chain" id="PRO_5017443692" evidence="2">
    <location>
        <begin position="20"/>
        <end position="738"/>
    </location>
</feature>
<reference evidence="5 6" key="1">
    <citation type="submission" date="2018-08" db="EMBL/GenBank/DDBJ databases">
        <title>Pallidiluteibacterium maritimus gen. nov., sp. nov., isolated from coastal sediment.</title>
        <authorList>
            <person name="Zhou L.Y."/>
        </authorList>
    </citation>
    <scope>NUCLEOTIDE SEQUENCE [LARGE SCALE GENOMIC DNA]</scope>
    <source>
        <strain evidence="5 6">XSD2</strain>
    </source>
</reference>
<feature type="domain" description="Peptidase S9 prolyl oligopeptidase catalytic" evidence="3">
    <location>
        <begin position="542"/>
        <end position="737"/>
    </location>
</feature>
<dbReference type="SUPFAM" id="SSF53474">
    <property type="entry name" value="alpha/beta-Hydrolases"/>
    <property type="match status" value="1"/>
</dbReference>
<keyword evidence="6" id="KW-1185">Reference proteome</keyword>
<dbReference type="InterPro" id="IPR002469">
    <property type="entry name" value="Peptidase_S9B_N"/>
</dbReference>
<dbReference type="PANTHER" id="PTHR11731">
    <property type="entry name" value="PROTEASE FAMILY S9B,C DIPEPTIDYL-PEPTIDASE IV-RELATED"/>
    <property type="match status" value="1"/>
</dbReference>
<dbReference type="SUPFAM" id="SSF82171">
    <property type="entry name" value="DPP6 N-terminal domain-like"/>
    <property type="match status" value="1"/>
</dbReference>
<evidence type="ECO:0000256" key="2">
    <source>
        <dbReference type="SAM" id="SignalP"/>
    </source>
</evidence>
<dbReference type="OrthoDB" id="9812921at2"/>
<dbReference type="GO" id="GO:0008236">
    <property type="term" value="F:serine-type peptidase activity"/>
    <property type="evidence" value="ECO:0007669"/>
    <property type="project" value="InterPro"/>
</dbReference>
<dbReference type="InterPro" id="IPR050278">
    <property type="entry name" value="Serine_Prot_S9B/DPPIV"/>
</dbReference>
<dbReference type="InterPro" id="IPR001375">
    <property type="entry name" value="Peptidase_S9_cat"/>
</dbReference>
<evidence type="ECO:0000256" key="1">
    <source>
        <dbReference type="ARBA" id="ARBA00023180"/>
    </source>
</evidence>
<dbReference type="RefSeq" id="WP_119438651.1">
    <property type="nucleotide sequence ID" value="NZ_QWGR01000007.1"/>
</dbReference>
<evidence type="ECO:0000313" key="5">
    <source>
        <dbReference type="EMBL" id="RIJ47764.1"/>
    </source>
</evidence>
<evidence type="ECO:0000259" key="3">
    <source>
        <dbReference type="Pfam" id="PF00326"/>
    </source>
</evidence>
<sequence length="738" mass="84149">MKQFLFIALLFGVSFALHAQEAQKITLEDILVKGTFRASSVYGLRSMNDGIHYTTMEGNTKVVKYSYQTGKEVEVLFDIKSVKDAPIASFTDYEFSKDETQILFTTDIKPIYRHSFTAEYYIWNSVTKELTALSDKGAQQGATFSPDGNRVAYVRDNNIFIKNLKFGSTTQATFDGKKNEIINGLPDWVYEEEFGDFTSLTGFNKAIWWSPNSEFLSFIRFDEREVPEFSMPMYAGAAPEYAAFKLYPGEASWKYPKAGEKNSVVQVLSYEIRTKKTIPVNTGTDTDIYIPRLKWSPANDLVVMRLNRLQNQLDVLYANPYTGEAREVLTEKNKRYVDEDFLDAFTFLDNGNFVVLSERNGWSHLYLYDSQGIEQAQLTDGEFDVTKFYGYDAAKKVYYYQAAAESPLRREVYFISQDKKLQGKTSKMEGTNDAVFSKNFNYYINYFSSNTVPNYITLHENKKGEIVRTLQDNTVLKNTLKAMNVPQKEFFKFKTSEGVELNGYMIKPLDFDASKKYPVFMTQYSGPNSQSVSDSWGGVGWNQYLAQEGFLVVCVDPRGTAARGEDFRKVTYLQLGKYESDDQVETARYLGTLPYVDASNIAIFGWSYGGFMTLLSLEKGGDLFKAGIAVAPVTNWRFYDTVYTERYMRTPQLNPGGYDDNSPLNHAGNIKGRLLIIHGTADDNVHAQNTYEMTEKLVQAGVQFDMALYTNRDHSIRGGNTTMHLYTKMTNFLKEQLQ</sequence>
<keyword evidence="2" id="KW-0732">Signal</keyword>
<dbReference type="EMBL" id="QWGR01000007">
    <property type="protein sequence ID" value="RIJ47764.1"/>
    <property type="molecule type" value="Genomic_DNA"/>
</dbReference>
<feature type="signal peptide" evidence="2">
    <location>
        <begin position="1"/>
        <end position="19"/>
    </location>
</feature>